<dbReference type="AlphaFoldDB" id="A0A559TKA0"/>
<accession>A0A559TKA0</accession>
<comment type="caution">
    <text evidence="2">The sequence shown here is derived from an EMBL/GenBank/DDBJ whole genome shotgun (WGS) entry which is preliminary data.</text>
</comment>
<reference evidence="2 3" key="1">
    <citation type="submission" date="2019-06" db="EMBL/GenBank/DDBJ databases">
        <title>Pac Bio to generate improved reference genome sequences for organisms with transposon mutant libraries (support for FEBA project).</title>
        <authorList>
            <person name="Blow M."/>
        </authorList>
    </citation>
    <scope>NUCLEOTIDE SEQUENCE [LARGE SCALE GENOMIC DNA]</scope>
    <source>
        <strain evidence="2 3">USDA 1844</strain>
    </source>
</reference>
<dbReference type="Proteomes" id="UP000319824">
    <property type="component" value="Unassembled WGS sequence"/>
</dbReference>
<evidence type="ECO:0000313" key="2">
    <source>
        <dbReference type="EMBL" id="TVZ75038.1"/>
    </source>
</evidence>
<dbReference type="EMBL" id="VISO01000001">
    <property type="protein sequence ID" value="TVZ75038.1"/>
    <property type="molecule type" value="Genomic_DNA"/>
</dbReference>
<feature type="region of interest" description="Disordered" evidence="1">
    <location>
        <begin position="125"/>
        <end position="147"/>
    </location>
</feature>
<proteinExistence type="predicted"/>
<evidence type="ECO:0000256" key="1">
    <source>
        <dbReference type="SAM" id="MobiDB-lite"/>
    </source>
</evidence>
<evidence type="ECO:0000313" key="3">
    <source>
        <dbReference type="Proteomes" id="UP000319824"/>
    </source>
</evidence>
<organism evidence="2 3">
    <name type="scientific">Rhizobium mongolense USDA 1844</name>
    <dbReference type="NCBI Taxonomy" id="1079460"/>
    <lineage>
        <taxon>Bacteria</taxon>
        <taxon>Pseudomonadati</taxon>
        <taxon>Pseudomonadota</taxon>
        <taxon>Alphaproteobacteria</taxon>
        <taxon>Hyphomicrobiales</taxon>
        <taxon>Rhizobiaceae</taxon>
        <taxon>Rhizobium/Agrobacterium group</taxon>
        <taxon>Rhizobium</taxon>
    </lineage>
</organism>
<gene>
    <name evidence="2" type="ORF">BCL32_0411</name>
</gene>
<sequence>MSRRSQFKGICHDILGTFVSRYNDHDGYWSLGQYVTLLERLGEGQLQLKLRDATETPDSRVIAASEEYYRGAVLRMMEANSMPQVWLANATIKVSIVAPAKVACEIEIVSDLGRTYRSQRTITVRPHDPVTELRRTDRFGPSNQKGR</sequence>
<protein>
    <submittedName>
        <fullName evidence="2">Uncharacterized protein</fullName>
    </submittedName>
</protein>
<feature type="compositionally biased region" description="Basic and acidic residues" evidence="1">
    <location>
        <begin position="125"/>
        <end position="138"/>
    </location>
</feature>
<name>A0A559TKA0_9HYPH</name>